<dbReference type="AlphaFoldDB" id="A0A6G1HN77"/>
<evidence type="ECO:0000313" key="1">
    <source>
        <dbReference type="EMBL" id="KAF2397287.1"/>
    </source>
</evidence>
<dbReference type="EMBL" id="ML996704">
    <property type="protein sequence ID" value="KAF2397287.1"/>
    <property type="molecule type" value="Genomic_DNA"/>
</dbReference>
<protein>
    <submittedName>
        <fullName evidence="1">Uncharacterized protein</fullName>
    </submittedName>
</protein>
<proteinExistence type="predicted"/>
<accession>A0A6G1HN77</accession>
<name>A0A6G1HN77_9PEZI</name>
<keyword evidence="2" id="KW-1185">Reference proteome</keyword>
<reference evidence="1" key="1">
    <citation type="journal article" date="2020" name="Stud. Mycol.">
        <title>101 Dothideomycetes genomes: a test case for predicting lifestyles and emergence of pathogens.</title>
        <authorList>
            <person name="Haridas S."/>
            <person name="Albert R."/>
            <person name="Binder M."/>
            <person name="Bloem J."/>
            <person name="Labutti K."/>
            <person name="Salamov A."/>
            <person name="Andreopoulos B."/>
            <person name="Baker S."/>
            <person name="Barry K."/>
            <person name="Bills G."/>
            <person name="Bluhm B."/>
            <person name="Cannon C."/>
            <person name="Castanera R."/>
            <person name="Culley D."/>
            <person name="Daum C."/>
            <person name="Ezra D."/>
            <person name="Gonzalez J."/>
            <person name="Henrissat B."/>
            <person name="Kuo A."/>
            <person name="Liang C."/>
            <person name="Lipzen A."/>
            <person name="Lutzoni F."/>
            <person name="Magnuson J."/>
            <person name="Mondo S."/>
            <person name="Nolan M."/>
            <person name="Ohm R."/>
            <person name="Pangilinan J."/>
            <person name="Park H.-J."/>
            <person name="Ramirez L."/>
            <person name="Alfaro M."/>
            <person name="Sun H."/>
            <person name="Tritt A."/>
            <person name="Yoshinaga Y."/>
            <person name="Zwiers L.-H."/>
            <person name="Turgeon B."/>
            <person name="Goodwin S."/>
            <person name="Spatafora J."/>
            <person name="Crous P."/>
            <person name="Grigoriev I."/>
        </authorList>
    </citation>
    <scope>NUCLEOTIDE SEQUENCE</scope>
    <source>
        <strain evidence="1">CBS 262.69</strain>
    </source>
</reference>
<organism evidence="1 2">
    <name type="scientific">Trichodelitschia bisporula</name>
    <dbReference type="NCBI Taxonomy" id="703511"/>
    <lineage>
        <taxon>Eukaryota</taxon>
        <taxon>Fungi</taxon>
        <taxon>Dikarya</taxon>
        <taxon>Ascomycota</taxon>
        <taxon>Pezizomycotina</taxon>
        <taxon>Dothideomycetes</taxon>
        <taxon>Dothideomycetes incertae sedis</taxon>
        <taxon>Phaeotrichales</taxon>
        <taxon>Phaeotrichaceae</taxon>
        <taxon>Trichodelitschia</taxon>
    </lineage>
</organism>
<evidence type="ECO:0000313" key="2">
    <source>
        <dbReference type="Proteomes" id="UP000799640"/>
    </source>
</evidence>
<sequence length="52" mass="5466">MSTSSNLVLVNILLVPSPLPIMLELGPMTLFLAPGGGKDGAGRWKVEVWTAS</sequence>
<gene>
    <name evidence="1" type="ORF">EJ06DRAFT_169398</name>
</gene>
<dbReference type="Proteomes" id="UP000799640">
    <property type="component" value="Unassembled WGS sequence"/>
</dbReference>